<dbReference type="GO" id="GO:0016485">
    <property type="term" value="P:protein processing"/>
    <property type="evidence" value="ECO:0007669"/>
    <property type="project" value="InterPro"/>
</dbReference>
<feature type="signal peptide" evidence="11">
    <location>
        <begin position="1"/>
        <end position="17"/>
    </location>
</feature>
<dbReference type="PANTHER" id="PTHR21092:SF0">
    <property type="entry name" value="NICASTRIN"/>
    <property type="match status" value="1"/>
</dbReference>
<proteinExistence type="inferred from homology"/>
<organism evidence="13 14">
    <name type="scientific">Meloidogyne graminicola</name>
    <dbReference type="NCBI Taxonomy" id="189291"/>
    <lineage>
        <taxon>Eukaryota</taxon>
        <taxon>Metazoa</taxon>
        <taxon>Ecdysozoa</taxon>
        <taxon>Nematoda</taxon>
        <taxon>Chromadorea</taxon>
        <taxon>Rhabditida</taxon>
        <taxon>Tylenchina</taxon>
        <taxon>Tylenchomorpha</taxon>
        <taxon>Tylenchoidea</taxon>
        <taxon>Meloidogynidae</taxon>
        <taxon>Meloidogyninae</taxon>
        <taxon>Meloidogyne</taxon>
    </lineage>
</organism>
<evidence type="ECO:0000256" key="9">
    <source>
        <dbReference type="ARBA" id="ARBA00023180"/>
    </source>
</evidence>
<evidence type="ECO:0000256" key="8">
    <source>
        <dbReference type="ARBA" id="ARBA00023136"/>
    </source>
</evidence>
<comment type="caution">
    <text evidence="13">The sequence shown here is derived from an EMBL/GenBank/DDBJ whole genome shotgun (WGS) entry which is preliminary data.</text>
</comment>
<evidence type="ECO:0000256" key="4">
    <source>
        <dbReference type="ARBA" id="ARBA00022692"/>
    </source>
</evidence>
<evidence type="ECO:0000313" key="14">
    <source>
        <dbReference type="Proteomes" id="UP000605970"/>
    </source>
</evidence>
<dbReference type="SUPFAM" id="SSF53187">
    <property type="entry name" value="Zn-dependent exopeptidases"/>
    <property type="match status" value="1"/>
</dbReference>
<dbReference type="OrthoDB" id="755951at2759"/>
<accession>A0A8T0A050</accession>
<reference evidence="13" key="1">
    <citation type="journal article" date="2020" name="Ecol. Evol.">
        <title>Genome structure and content of the rice root-knot nematode (Meloidogyne graminicola).</title>
        <authorList>
            <person name="Phan N.T."/>
            <person name="Danchin E.G.J."/>
            <person name="Klopp C."/>
            <person name="Perfus-Barbeoch L."/>
            <person name="Kozlowski D.K."/>
            <person name="Koutsovoulos G.D."/>
            <person name="Lopez-Roques C."/>
            <person name="Bouchez O."/>
            <person name="Zahm M."/>
            <person name="Besnard G."/>
            <person name="Bellafiore S."/>
        </authorList>
    </citation>
    <scope>NUCLEOTIDE SEQUENCE</scope>
    <source>
        <strain evidence="13">VN-18</strain>
    </source>
</reference>
<dbReference type="AlphaFoldDB" id="A0A8T0A050"/>
<dbReference type="InterPro" id="IPR041084">
    <property type="entry name" value="Ncstrn_small"/>
</dbReference>
<dbReference type="GO" id="GO:0007219">
    <property type="term" value="P:Notch signaling pathway"/>
    <property type="evidence" value="ECO:0007669"/>
    <property type="project" value="UniProtKB-KW"/>
</dbReference>
<evidence type="ECO:0000256" key="10">
    <source>
        <dbReference type="SAM" id="Phobius"/>
    </source>
</evidence>
<keyword evidence="7 10" id="KW-1133">Transmembrane helix</keyword>
<dbReference type="Pfam" id="PF18266">
    <property type="entry name" value="Ncstrn_small"/>
    <property type="match status" value="1"/>
</dbReference>
<dbReference type="Pfam" id="PF05450">
    <property type="entry name" value="Nicastrin"/>
    <property type="match status" value="1"/>
</dbReference>
<feature type="chain" id="PRO_5035838427" description="Nicastrin" evidence="11">
    <location>
        <begin position="18"/>
        <end position="691"/>
    </location>
</feature>
<protein>
    <recommendedName>
        <fullName evidence="3">Nicastrin</fullName>
    </recommendedName>
</protein>
<evidence type="ECO:0000256" key="1">
    <source>
        <dbReference type="ARBA" id="ARBA00004479"/>
    </source>
</evidence>
<dbReference type="EMBL" id="JABEBT010000005">
    <property type="protein sequence ID" value="KAF7639364.1"/>
    <property type="molecule type" value="Genomic_DNA"/>
</dbReference>
<evidence type="ECO:0000256" key="6">
    <source>
        <dbReference type="ARBA" id="ARBA00022976"/>
    </source>
</evidence>
<name>A0A8T0A050_9BILA</name>
<sequence>MFILIFYWFFLLSGADCGHLRDQIIFELNPLQTYCTRLLNGTDSVGCQSNKNGNTGVITEISSPKDIDEIVKSLPLRIDNLIALIEINNLDSKLINAVGINENIQGIILFYRGEKFPKKFSEDSDCPNKQFSFYDSERQNCHPWNSQGAIDPFGLRFKNFEKPIFYIENQTQIDILTKKCSIPYNKQIKDESLRCIGRMVLFMFAAGNSKLCLERQEKSSGLGEQIMLCDNLEDNNIFALLPPLSQKQKDLKPNIFVLAARLDSFSSIYNSHGGDFSTISSIIPLLLVADSIGKNIELFLTKTQKTFRQLLFTFFHGESLGYIGSSRWVWDMNKKQFPHSFNNLFNENIRQIGIDSIGFFMELQQIGTNKQFFLHADREAYLGNKSMVNNLIKLIDSSVNFINPLNITYGSVPPSSYHSLLKNDKNIPGLILSSFGEGKYNFNYLNSLFDIEIRNNTKMFNEYVNKIKNAAKIVLNTTLNYLFLNDVKLVKKFKIDENYAKILSECFFLKSSWDCPLFLLLTNSTNDQNIKYWLRTTANDLSIGTGFPGSGIRKIVHSILVNSLGQKGPESEQQCSEQNKEQNLFTYIWQNNPLTNNGTCYKTSIYLGKAKSPAFEIENYNFSSGQYSTWVESRWDSHARLEIFLTADYRLELYALLLAILVILLSAPLNYGLKEQWFLDNSLPPTSPQQL</sequence>
<keyword evidence="8 10" id="KW-0472">Membrane</keyword>
<dbReference type="PANTHER" id="PTHR21092">
    <property type="entry name" value="NICASTRIN"/>
    <property type="match status" value="1"/>
</dbReference>
<comment type="similarity">
    <text evidence="2">Belongs to the nicastrin family.</text>
</comment>
<dbReference type="Gene3D" id="3.40.630.10">
    <property type="entry name" value="Zn peptidases"/>
    <property type="match status" value="1"/>
</dbReference>
<dbReference type="GO" id="GO:0005886">
    <property type="term" value="C:plasma membrane"/>
    <property type="evidence" value="ECO:0007669"/>
    <property type="project" value="TreeGrafter"/>
</dbReference>
<evidence type="ECO:0000259" key="12">
    <source>
        <dbReference type="Pfam" id="PF18266"/>
    </source>
</evidence>
<keyword evidence="6" id="KW-0914">Notch signaling pathway</keyword>
<evidence type="ECO:0000256" key="5">
    <source>
        <dbReference type="ARBA" id="ARBA00022729"/>
    </source>
</evidence>
<evidence type="ECO:0000256" key="3">
    <source>
        <dbReference type="ARBA" id="ARBA00015303"/>
    </source>
</evidence>
<dbReference type="GO" id="GO:0007220">
    <property type="term" value="P:Notch receptor processing"/>
    <property type="evidence" value="ECO:0007669"/>
    <property type="project" value="TreeGrafter"/>
</dbReference>
<feature type="transmembrane region" description="Helical" evidence="10">
    <location>
        <begin position="653"/>
        <end position="673"/>
    </location>
</feature>
<keyword evidence="14" id="KW-1185">Reference proteome</keyword>
<gene>
    <name evidence="13" type="ORF">Mgra_00001032</name>
</gene>
<keyword evidence="9" id="KW-0325">Glycoprotein</keyword>
<evidence type="ECO:0000313" key="13">
    <source>
        <dbReference type="EMBL" id="KAF7639364.1"/>
    </source>
</evidence>
<evidence type="ECO:0000256" key="2">
    <source>
        <dbReference type="ARBA" id="ARBA00007717"/>
    </source>
</evidence>
<keyword evidence="5 11" id="KW-0732">Signal</keyword>
<evidence type="ECO:0000256" key="7">
    <source>
        <dbReference type="ARBA" id="ARBA00022989"/>
    </source>
</evidence>
<keyword evidence="4 10" id="KW-0812">Transmembrane</keyword>
<comment type="subcellular location">
    <subcellularLocation>
        <location evidence="1">Membrane</location>
        <topology evidence="1">Single-pass type I membrane protein</topology>
    </subcellularLocation>
</comment>
<evidence type="ECO:0000256" key="11">
    <source>
        <dbReference type="SAM" id="SignalP"/>
    </source>
</evidence>
<feature type="domain" description="Nicastrin small lobe" evidence="12">
    <location>
        <begin position="35"/>
        <end position="205"/>
    </location>
</feature>
<dbReference type="InterPro" id="IPR008710">
    <property type="entry name" value="Nicastrin"/>
</dbReference>
<dbReference type="Proteomes" id="UP000605970">
    <property type="component" value="Unassembled WGS sequence"/>
</dbReference>